<reference evidence="7" key="1">
    <citation type="submission" date="2021-06" db="EMBL/GenBank/DDBJ databases">
        <title>Paracoccus bacterium XHP0099 sp. nov., isolated from the surface waters of the Yellow Sea.</title>
        <authorList>
            <person name="Xue H."/>
            <person name="Zhang D."/>
        </authorList>
    </citation>
    <scope>NUCLEOTIDE SEQUENCE</scope>
    <source>
        <strain evidence="7">XHP0099</strain>
    </source>
</reference>
<evidence type="ECO:0000256" key="6">
    <source>
        <dbReference type="ARBA" id="ARBA00023315"/>
    </source>
</evidence>
<sequence length="300" mass="33806">MSGRNGDERTKDRASAPPLRDRLANAAFLAVIRLARMLPYHRRLPAAGWFFARILAPLAGWRRRIRENLALTRPDLDRTEIERLVRAVPDNIGRSMIETYSGAEFVRHTQETARMEGPGLAALEAAFAEKRPVVLACAHIGNYDAMRAAMVGRGWPFGGLYRPMNNPLFNAHYTEAITSISEPLFPRGRRGLAAMLRHLRAGGWLAIAIDQASRDGEMLTFFGQPARTALTAADLALRHDALLLQAAAIRQPDGLRFRILIDDPIAPGEPAAMMQELNDRLEALVRRHMDQWLWVHRRWK</sequence>
<dbReference type="PANTHER" id="PTHR30606:SF10">
    <property type="entry name" value="PHOSPHATIDYLINOSITOL MANNOSIDE ACYLTRANSFERASE"/>
    <property type="match status" value="1"/>
</dbReference>
<dbReference type="EMBL" id="JAHKNG010000019">
    <property type="protein sequence ID" value="MBU3030845.1"/>
    <property type="molecule type" value="Genomic_DNA"/>
</dbReference>
<keyword evidence="4" id="KW-0808">Transferase</keyword>
<dbReference type="PANTHER" id="PTHR30606">
    <property type="entry name" value="LIPID A BIOSYNTHESIS LAUROYL ACYLTRANSFERASE"/>
    <property type="match status" value="1"/>
</dbReference>
<dbReference type="RefSeq" id="WP_216033516.1">
    <property type="nucleotide sequence ID" value="NZ_JAHKNG010000019.1"/>
</dbReference>
<protein>
    <submittedName>
        <fullName evidence="7">Lysophospholipid acyltransferase family protein</fullName>
    </submittedName>
</protein>
<dbReference type="GO" id="GO:0016746">
    <property type="term" value="F:acyltransferase activity"/>
    <property type="evidence" value="ECO:0007669"/>
    <property type="project" value="UniProtKB-KW"/>
</dbReference>
<evidence type="ECO:0000256" key="3">
    <source>
        <dbReference type="ARBA" id="ARBA00022519"/>
    </source>
</evidence>
<dbReference type="Proteomes" id="UP001166191">
    <property type="component" value="Unassembled WGS sequence"/>
</dbReference>
<evidence type="ECO:0000256" key="1">
    <source>
        <dbReference type="ARBA" id="ARBA00004533"/>
    </source>
</evidence>
<keyword evidence="5" id="KW-0472">Membrane</keyword>
<dbReference type="InterPro" id="IPR004960">
    <property type="entry name" value="LipA_acyltrans"/>
</dbReference>
<evidence type="ECO:0000256" key="2">
    <source>
        <dbReference type="ARBA" id="ARBA00022475"/>
    </source>
</evidence>
<keyword evidence="8" id="KW-1185">Reference proteome</keyword>
<comment type="subcellular location">
    <subcellularLocation>
        <location evidence="1">Cell inner membrane</location>
    </subcellularLocation>
</comment>
<dbReference type="CDD" id="cd07984">
    <property type="entry name" value="LPLAT_LABLAT-like"/>
    <property type="match status" value="1"/>
</dbReference>
<name>A0ABS6AJT0_9RHOB</name>
<keyword evidence="3" id="KW-0997">Cell inner membrane</keyword>
<evidence type="ECO:0000256" key="5">
    <source>
        <dbReference type="ARBA" id="ARBA00023136"/>
    </source>
</evidence>
<dbReference type="Pfam" id="PF03279">
    <property type="entry name" value="Lip_A_acyltrans"/>
    <property type="match status" value="1"/>
</dbReference>
<comment type="caution">
    <text evidence="7">The sequence shown here is derived from an EMBL/GenBank/DDBJ whole genome shotgun (WGS) entry which is preliminary data.</text>
</comment>
<organism evidence="7 8">
    <name type="scientific">Paracoccus marinaquae</name>
    <dbReference type="NCBI Taxonomy" id="2841926"/>
    <lineage>
        <taxon>Bacteria</taxon>
        <taxon>Pseudomonadati</taxon>
        <taxon>Pseudomonadota</taxon>
        <taxon>Alphaproteobacteria</taxon>
        <taxon>Rhodobacterales</taxon>
        <taxon>Paracoccaceae</taxon>
        <taxon>Paracoccus</taxon>
    </lineage>
</organism>
<keyword evidence="2" id="KW-1003">Cell membrane</keyword>
<evidence type="ECO:0000313" key="8">
    <source>
        <dbReference type="Proteomes" id="UP001166191"/>
    </source>
</evidence>
<proteinExistence type="predicted"/>
<evidence type="ECO:0000313" key="7">
    <source>
        <dbReference type="EMBL" id="MBU3030845.1"/>
    </source>
</evidence>
<gene>
    <name evidence="7" type="ORF">KNW02_12040</name>
</gene>
<accession>A0ABS6AJT0</accession>
<evidence type="ECO:0000256" key="4">
    <source>
        <dbReference type="ARBA" id="ARBA00022679"/>
    </source>
</evidence>
<keyword evidence="6 7" id="KW-0012">Acyltransferase</keyword>